<name>A0AAD2HA98_9AGAR</name>
<reference evidence="1" key="1">
    <citation type="submission" date="2023-11" db="EMBL/GenBank/DDBJ databases">
        <authorList>
            <person name="De Vega J J."/>
            <person name="De Vega J J."/>
        </authorList>
    </citation>
    <scope>NUCLEOTIDE SEQUENCE</scope>
</reference>
<gene>
    <name evidence="1" type="ORF">MYCIT1_LOCUS17014</name>
</gene>
<evidence type="ECO:0000313" key="1">
    <source>
        <dbReference type="EMBL" id="CAK5271740.1"/>
    </source>
</evidence>
<comment type="caution">
    <text evidence="1">The sequence shown here is derived from an EMBL/GenBank/DDBJ whole genome shotgun (WGS) entry which is preliminary data.</text>
</comment>
<dbReference type="Proteomes" id="UP001295794">
    <property type="component" value="Unassembled WGS sequence"/>
</dbReference>
<protein>
    <submittedName>
        <fullName evidence="1">Uncharacterized protein</fullName>
    </submittedName>
</protein>
<proteinExistence type="predicted"/>
<sequence>MCEMIPGNDFCAIAYRIMISSGSITEALEIARGLMDPILTPCQVSTRSSSAWSFSVSKLITDVVSDLSGLVELLENLFAFD</sequence>
<dbReference type="EMBL" id="CAVNYO010000174">
    <property type="protein sequence ID" value="CAK5271740.1"/>
    <property type="molecule type" value="Genomic_DNA"/>
</dbReference>
<evidence type="ECO:0000313" key="2">
    <source>
        <dbReference type="Proteomes" id="UP001295794"/>
    </source>
</evidence>
<organism evidence="1 2">
    <name type="scientific">Mycena citricolor</name>
    <dbReference type="NCBI Taxonomy" id="2018698"/>
    <lineage>
        <taxon>Eukaryota</taxon>
        <taxon>Fungi</taxon>
        <taxon>Dikarya</taxon>
        <taxon>Basidiomycota</taxon>
        <taxon>Agaricomycotina</taxon>
        <taxon>Agaricomycetes</taxon>
        <taxon>Agaricomycetidae</taxon>
        <taxon>Agaricales</taxon>
        <taxon>Marasmiineae</taxon>
        <taxon>Mycenaceae</taxon>
        <taxon>Mycena</taxon>
    </lineage>
</organism>
<accession>A0AAD2HA98</accession>
<dbReference type="AlphaFoldDB" id="A0AAD2HA98"/>
<keyword evidence="2" id="KW-1185">Reference proteome</keyword>